<dbReference type="Proteomes" id="UP000572680">
    <property type="component" value="Unassembled WGS sequence"/>
</dbReference>
<dbReference type="AlphaFoldDB" id="A0A7W3LQ68"/>
<accession>A0A7W3LQ68</accession>
<feature type="signal peptide" evidence="1">
    <location>
        <begin position="1"/>
        <end position="20"/>
    </location>
</feature>
<dbReference type="EMBL" id="JACJIA010000004">
    <property type="protein sequence ID" value="MBA8952232.1"/>
    <property type="molecule type" value="Genomic_DNA"/>
</dbReference>
<name>A0A7W3LQ68_ACTNM</name>
<gene>
    <name evidence="2" type="ORF">HNR61_003872</name>
</gene>
<feature type="chain" id="PRO_5039087141" evidence="1">
    <location>
        <begin position="21"/>
        <end position="63"/>
    </location>
</feature>
<keyword evidence="1" id="KW-0732">Signal</keyword>
<evidence type="ECO:0000313" key="2">
    <source>
        <dbReference type="EMBL" id="MBA8952232.1"/>
    </source>
</evidence>
<proteinExistence type="predicted"/>
<reference evidence="2 3" key="1">
    <citation type="submission" date="2020-08" db="EMBL/GenBank/DDBJ databases">
        <title>Genomic Encyclopedia of Type Strains, Phase IV (KMG-IV): sequencing the most valuable type-strain genomes for metagenomic binning, comparative biology and taxonomic classification.</title>
        <authorList>
            <person name="Goeker M."/>
        </authorList>
    </citation>
    <scope>NUCLEOTIDE SEQUENCE [LARGE SCALE GENOMIC DNA]</scope>
    <source>
        <strain evidence="2 3">DSM 44197</strain>
    </source>
</reference>
<evidence type="ECO:0000313" key="3">
    <source>
        <dbReference type="Proteomes" id="UP000572680"/>
    </source>
</evidence>
<sequence length="63" mass="6157">MGRRQLAVLGGLMMTAGTLAVVAPVSTGVAPASTTLVGGAADGPPTRAVAAARFRPVPVRSVT</sequence>
<organism evidence="2 3">
    <name type="scientific">Actinomadura namibiensis</name>
    <dbReference type="NCBI Taxonomy" id="182080"/>
    <lineage>
        <taxon>Bacteria</taxon>
        <taxon>Bacillati</taxon>
        <taxon>Actinomycetota</taxon>
        <taxon>Actinomycetes</taxon>
        <taxon>Streptosporangiales</taxon>
        <taxon>Thermomonosporaceae</taxon>
        <taxon>Actinomadura</taxon>
    </lineage>
</organism>
<comment type="caution">
    <text evidence="2">The sequence shown here is derived from an EMBL/GenBank/DDBJ whole genome shotgun (WGS) entry which is preliminary data.</text>
</comment>
<evidence type="ECO:0000256" key="1">
    <source>
        <dbReference type="SAM" id="SignalP"/>
    </source>
</evidence>
<protein>
    <submittedName>
        <fullName evidence="2">Uncharacterized protein</fullName>
    </submittedName>
</protein>
<keyword evidence="3" id="KW-1185">Reference proteome</keyword>